<proteinExistence type="predicted"/>
<keyword evidence="2" id="KW-1185">Reference proteome</keyword>
<accession>A0AAE1DG20</accession>
<protein>
    <submittedName>
        <fullName evidence="1">Uncharacterized protein</fullName>
    </submittedName>
</protein>
<evidence type="ECO:0000313" key="1">
    <source>
        <dbReference type="EMBL" id="KAK3768540.1"/>
    </source>
</evidence>
<evidence type="ECO:0000313" key="2">
    <source>
        <dbReference type="Proteomes" id="UP001283361"/>
    </source>
</evidence>
<name>A0AAE1DG20_9GAST</name>
<dbReference type="Proteomes" id="UP001283361">
    <property type="component" value="Unassembled WGS sequence"/>
</dbReference>
<dbReference type="AlphaFoldDB" id="A0AAE1DG20"/>
<organism evidence="1 2">
    <name type="scientific">Elysia crispata</name>
    <name type="common">lettuce slug</name>
    <dbReference type="NCBI Taxonomy" id="231223"/>
    <lineage>
        <taxon>Eukaryota</taxon>
        <taxon>Metazoa</taxon>
        <taxon>Spiralia</taxon>
        <taxon>Lophotrochozoa</taxon>
        <taxon>Mollusca</taxon>
        <taxon>Gastropoda</taxon>
        <taxon>Heterobranchia</taxon>
        <taxon>Euthyneura</taxon>
        <taxon>Panpulmonata</taxon>
        <taxon>Sacoglossa</taxon>
        <taxon>Placobranchoidea</taxon>
        <taxon>Plakobranchidae</taxon>
        <taxon>Elysia</taxon>
    </lineage>
</organism>
<reference evidence="1" key="1">
    <citation type="journal article" date="2023" name="G3 (Bethesda)">
        <title>A reference genome for the long-term kleptoplast-retaining sea slug Elysia crispata morphotype clarki.</title>
        <authorList>
            <person name="Eastman K.E."/>
            <person name="Pendleton A.L."/>
            <person name="Shaikh M.A."/>
            <person name="Suttiyut T."/>
            <person name="Ogas R."/>
            <person name="Tomko P."/>
            <person name="Gavelis G."/>
            <person name="Widhalm J.R."/>
            <person name="Wisecaver J.H."/>
        </authorList>
    </citation>
    <scope>NUCLEOTIDE SEQUENCE</scope>
    <source>
        <strain evidence="1">ECLA1</strain>
    </source>
</reference>
<gene>
    <name evidence="1" type="ORF">RRG08_015145</name>
</gene>
<dbReference type="EMBL" id="JAWDGP010004044">
    <property type="protein sequence ID" value="KAK3768540.1"/>
    <property type="molecule type" value="Genomic_DNA"/>
</dbReference>
<comment type="caution">
    <text evidence="1">The sequence shown here is derived from an EMBL/GenBank/DDBJ whole genome shotgun (WGS) entry which is preliminary data.</text>
</comment>
<sequence>MSRDFLGKLVLDKRQGVKFPLKGLLEISNNGNWSQVSSQRHIRLTLADALHSSDVSRLPRKVGVGQKTGVKFPLKGLLEISNNGNWSQVSSQRHIRLTLADALHSSDVSRLPRKVGVGQKTGS</sequence>